<name>A0A919QD32_9ACTN</name>
<dbReference type="FunFam" id="1.10.10.10:FF:000214">
    <property type="entry name" value="Methylated-DNA--protein-cysteine methyltransferase"/>
    <property type="match status" value="1"/>
</dbReference>
<evidence type="ECO:0000313" key="11">
    <source>
        <dbReference type="Proteomes" id="UP000640052"/>
    </source>
</evidence>
<dbReference type="SUPFAM" id="SSF53155">
    <property type="entry name" value="Methylated DNA-protein cysteine methyltransferase domain"/>
    <property type="match status" value="1"/>
</dbReference>
<comment type="similarity">
    <text evidence="2">Belongs to the MGMT family.</text>
</comment>
<evidence type="ECO:0000256" key="1">
    <source>
        <dbReference type="ARBA" id="ARBA00001286"/>
    </source>
</evidence>
<dbReference type="PANTHER" id="PTHR10815:SF13">
    <property type="entry name" value="METHYLATED-DNA--PROTEIN-CYSTEINE METHYLTRANSFERASE"/>
    <property type="match status" value="1"/>
</dbReference>
<dbReference type="GO" id="GO:0003908">
    <property type="term" value="F:methylated-DNA-[protein]-cysteine S-methyltransferase activity"/>
    <property type="evidence" value="ECO:0007669"/>
    <property type="project" value="UniProtKB-EC"/>
</dbReference>
<dbReference type="InterPro" id="IPR001497">
    <property type="entry name" value="MethylDNA_cys_MeTrfase_AS"/>
</dbReference>
<dbReference type="InterPro" id="IPR036217">
    <property type="entry name" value="MethylDNA_cys_MeTrfase_DNAb"/>
</dbReference>
<comment type="caution">
    <text evidence="10">The sequence shown here is derived from an EMBL/GenBank/DDBJ whole genome shotgun (WGS) entry which is preliminary data.</text>
</comment>
<dbReference type="EMBL" id="BOOA01000043">
    <property type="protein sequence ID" value="GIH26636.1"/>
    <property type="molecule type" value="Genomic_DNA"/>
</dbReference>
<sequence length="218" mass="22973">MGEALGKPTLQMGPCGAVFRTGLSLCPYGRRVPGSRETVGGAADNGGMAETVAFGSVPTEVGEVLAAVTPVGVVAVHFRDSERNRERIAARVGMPVVEDERRVSEVRAELAAYFAGDLREFGVEVDWRLMSGSRRRVLGLLYESVPFGKVVTYGDLAAETGVPARAIGSIMGSNPIPVIVPCHRVVAGDGLGGFSGGDGVESKRWLLTHEGHLPLALF</sequence>
<dbReference type="Proteomes" id="UP000640052">
    <property type="component" value="Unassembled WGS sequence"/>
</dbReference>
<keyword evidence="5" id="KW-0808">Transferase</keyword>
<dbReference type="PANTHER" id="PTHR10815">
    <property type="entry name" value="METHYLATED-DNA--PROTEIN-CYSTEINE METHYLTRANSFERASE"/>
    <property type="match status" value="1"/>
</dbReference>
<evidence type="ECO:0000256" key="4">
    <source>
        <dbReference type="ARBA" id="ARBA00022603"/>
    </source>
</evidence>
<dbReference type="PROSITE" id="PS00374">
    <property type="entry name" value="MGMT"/>
    <property type="match status" value="1"/>
</dbReference>
<dbReference type="InterPro" id="IPR036631">
    <property type="entry name" value="MGMT_N_sf"/>
</dbReference>
<dbReference type="GO" id="GO:0006281">
    <property type="term" value="P:DNA repair"/>
    <property type="evidence" value="ECO:0007669"/>
    <property type="project" value="UniProtKB-KW"/>
</dbReference>
<dbReference type="SUPFAM" id="SSF46767">
    <property type="entry name" value="Methylated DNA-protein cysteine methyltransferase, C-terminal domain"/>
    <property type="match status" value="1"/>
</dbReference>
<dbReference type="GO" id="GO:0032259">
    <property type="term" value="P:methylation"/>
    <property type="evidence" value="ECO:0007669"/>
    <property type="project" value="UniProtKB-KW"/>
</dbReference>
<organism evidence="10 11">
    <name type="scientific">Acrocarpospora phusangensis</name>
    <dbReference type="NCBI Taxonomy" id="1070424"/>
    <lineage>
        <taxon>Bacteria</taxon>
        <taxon>Bacillati</taxon>
        <taxon>Actinomycetota</taxon>
        <taxon>Actinomycetes</taxon>
        <taxon>Streptosporangiales</taxon>
        <taxon>Streptosporangiaceae</taxon>
        <taxon>Acrocarpospora</taxon>
    </lineage>
</organism>
<proteinExistence type="inferred from homology"/>
<dbReference type="InterPro" id="IPR036388">
    <property type="entry name" value="WH-like_DNA-bd_sf"/>
</dbReference>
<reference evidence="10" key="1">
    <citation type="submission" date="2021-01" db="EMBL/GenBank/DDBJ databases">
        <title>Whole genome shotgun sequence of Acrocarpospora phusangensis NBRC 108782.</title>
        <authorList>
            <person name="Komaki H."/>
            <person name="Tamura T."/>
        </authorList>
    </citation>
    <scope>NUCLEOTIDE SEQUENCE</scope>
    <source>
        <strain evidence="10">NBRC 108782</strain>
    </source>
</reference>
<gene>
    <name evidence="10" type="ORF">Aph01nite_49460</name>
</gene>
<evidence type="ECO:0000313" key="10">
    <source>
        <dbReference type="EMBL" id="GIH26636.1"/>
    </source>
</evidence>
<dbReference type="InterPro" id="IPR014048">
    <property type="entry name" value="MethylDNA_cys_MeTrfase_DNA-bd"/>
</dbReference>
<comment type="catalytic activity">
    <reaction evidence="1">
        <text>a 4-O-methyl-thymidine in DNA + L-cysteinyl-[protein] = a thymidine in DNA + S-methyl-L-cysteinyl-[protein]</text>
        <dbReference type="Rhea" id="RHEA:53428"/>
        <dbReference type="Rhea" id="RHEA-COMP:10131"/>
        <dbReference type="Rhea" id="RHEA-COMP:10132"/>
        <dbReference type="Rhea" id="RHEA-COMP:13555"/>
        <dbReference type="Rhea" id="RHEA-COMP:13556"/>
        <dbReference type="ChEBI" id="CHEBI:29950"/>
        <dbReference type="ChEBI" id="CHEBI:82612"/>
        <dbReference type="ChEBI" id="CHEBI:137386"/>
        <dbReference type="ChEBI" id="CHEBI:137387"/>
        <dbReference type="EC" id="2.1.1.63"/>
    </reaction>
</comment>
<evidence type="ECO:0000256" key="2">
    <source>
        <dbReference type="ARBA" id="ARBA00008711"/>
    </source>
</evidence>
<dbReference type="CDD" id="cd06445">
    <property type="entry name" value="ATase"/>
    <property type="match status" value="1"/>
</dbReference>
<keyword evidence="4 10" id="KW-0489">Methyltransferase</keyword>
<dbReference type="EC" id="2.1.1.63" evidence="3"/>
<dbReference type="Pfam" id="PF01035">
    <property type="entry name" value="DNA_binding_1"/>
    <property type="match status" value="1"/>
</dbReference>
<protein>
    <recommendedName>
        <fullName evidence="3">methylated-DNA--[protein]-cysteine S-methyltransferase</fullName>
        <ecNumber evidence="3">2.1.1.63</ecNumber>
    </recommendedName>
</protein>
<accession>A0A919QD32</accession>
<evidence type="ECO:0000259" key="9">
    <source>
        <dbReference type="Pfam" id="PF01035"/>
    </source>
</evidence>
<evidence type="ECO:0000256" key="5">
    <source>
        <dbReference type="ARBA" id="ARBA00022679"/>
    </source>
</evidence>
<keyword evidence="11" id="KW-1185">Reference proteome</keyword>
<feature type="domain" description="Methylated-DNA-[protein]-cysteine S-methyltransferase DNA binding" evidence="9">
    <location>
        <begin position="136"/>
        <end position="211"/>
    </location>
</feature>
<comment type="catalytic activity">
    <reaction evidence="8">
        <text>a 6-O-methyl-2'-deoxyguanosine in DNA + L-cysteinyl-[protein] = S-methyl-L-cysteinyl-[protein] + a 2'-deoxyguanosine in DNA</text>
        <dbReference type="Rhea" id="RHEA:24000"/>
        <dbReference type="Rhea" id="RHEA-COMP:10131"/>
        <dbReference type="Rhea" id="RHEA-COMP:10132"/>
        <dbReference type="Rhea" id="RHEA-COMP:11367"/>
        <dbReference type="Rhea" id="RHEA-COMP:11368"/>
        <dbReference type="ChEBI" id="CHEBI:29950"/>
        <dbReference type="ChEBI" id="CHEBI:82612"/>
        <dbReference type="ChEBI" id="CHEBI:85445"/>
        <dbReference type="ChEBI" id="CHEBI:85448"/>
        <dbReference type="EC" id="2.1.1.63"/>
    </reaction>
</comment>
<evidence type="ECO:0000256" key="6">
    <source>
        <dbReference type="ARBA" id="ARBA00022763"/>
    </source>
</evidence>
<dbReference type="Gene3D" id="1.10.10.10">
    <property type="entry name" value="Winged helix-like DNA-binding domain superfamily/Winged helix DNA-binding domain"/>
    <property type="match status" value="1"/>
</dbReference>
<evidence type="ECO:0000256" key="8">
    <source>
        <dbReference type="ARBA" id="ARBA00049348"/>
    </source>
</evidence>
<dbReference type="NCBIfam" id="TIGR00589">
    <property type="entry name" value="ogt"/>
    <property type="match status" value="1"/>
</dbReference>
<dbReference type="AlphaFoldDB" id="A0A919QD32"/>
<evidence type="ECO:0000256" key="7">
    <source>
        <dbReference type="ARBA" id="ARBA00023204"/>
    </source>
</evidence>
<dbReference type="Gene3D" id="3.30.160.70">
    <property type="entry name" value="Methylated DNA-protein cysteine methyltransferase domain"/>
    <property type="match status" value="1"/>
</dbReference>
<keyword evidence="6" id="KW-0227">DNA damage</keyword>
<evidence type="ECO:0000256" key="3">
    <source>
        <dbReference type="ARBA" id="ARBA00011918"/>
    </source>
</evidence>
<keyword evidence="7" id="KW-0234">DNA repair</keyword>